<evidence type="ECO:0000313" key="2">
    <source>
        <dbReference type="Proteomes" id="UP001059596"/>
    </source>
</evidence>
<name>A0A9P9YE79_9MUSC</name>
<dbReference type="EMBL" id="JAMKOV010000054">
    <property type="protein sequence ID" value="KAI8034904.1"/>
    <property type="molecule type" value="Genomic_DNA"/>
</dbReference>
<organism evidence="1 2">
    <name type="scientific">Drosophila gunungcola</name>
    <name type="common">fruit fly</name>
    <dbReference type="NCBI Taxonomy" id="103775"/>
    <lineage>
        <taxon>Eukaryota</taxon>
        <taxon>Metazoa</taxon>
        <taxon>Ecdysozoa</taxon>
        <taxon>Arthropoda</taxon>
        <taxon>Hexapoda</taxon>
        <taxon>Insecta</taxon>
        <taxon>Pterygota</taxon>
        <taxon>Neoptera</taxon>
        <taxon>Endopterygota</taxon>
        <taxon>Diptera</taxon>
        <taxon>Brachycera</taxon>
        <taxon>Muscomorpha</taxon>
        <taxon>Ephydroidea</taxon>
        <taxon>Drosophilidae</taxon>
        <taxon>Drosophila</taxon>
        <taxon>Sophophora</taxon>
    </lineage>
</organism>
<proteinExistence type="predicted"/>
<dbReference type="AlphaFoldDB" id="A0A9P9YE79"/>
<protein>
    <submittedName>
        <fullName evidence="1">Uncharacterized protein</fullName>
    </submittedName>
</protein>
<keyword evidence="2" id="KW-1185">Reference proteome</keyword>
<gene>
    <name evidence="1" type="ORF">M5D96_012322</name>
</gene>
<comment type="caution">
    <text evidence="1">The sequence shown here is derived from an EMBL/GenBank/DDBJ whole genome shotgun (WGS) entry which is preliminary data.</text>
</comment>
<reference evidence="1" key="1">
    <citation type="journal article" date="2023" name="Genome Biol. Evol.">
        <title>Long-read-based Genome Assembly of Drosophila gunungcola Reveals Fewer Chemosensory Genes in Flower-breeding Species.</title>
        <authorList>
            <person name="Negi A."/>
            <person name="Liao B.Y."/>
            <person name="Yeh S.D."/>
        </authorList>
    </citation>
    <scope>NUCLEOTIDE SEQUENCE</scope>
    <source>
        <strain evidence="1">Sukarami</strain>
    </source>
</reference>
<accession>A0A9P9YE79</accession>
<dbReference type="Proteomes" id="UP001059596">
    <property type="component" value="Unassembled WGS sequence"/>
</dbReference>
<sequence>MLPSLRQSFVSWQPGRTFCILNFVRESYAWYNSIRDRSCQRR</sequence>
<evidence type="ECO:0000313" key="1">
    <source>
        <dbReference type="EMBL" id="KAI8034904.1"/>
    </source>
</evidence>